<keyword evidence="2" id="KW-1185">Reference proteome</keyword>
<dbReference type="AlphaFoldDB" id="A0A5C4TFY5"/>
<proteinExistence type="predicted"/>
<dbReference type="OrthoDB" id="9816424at2"/>
<comment type="caution">
    <text evidence="1">The sequence shown here is derived from an EMBL/GenBank/DDBJ whole genome shotgun (WGS) entry which is preliminary data.</text>
</comment>
<evidence type="ECO:0000313" key="2">
    <source>
        <dbReference type="Proteomes" id="UP000307943"/>
    </source>
</evidence>
<dbReference type="RefSeq" id="WP_139600832.1">
    <property type="nucleotide sequence ID" value="NZ_VDCQ01000004.1"/>
</dbReference>
<dbReference type="PANTHER" id="PTHR41244:SF1">
    <property type="entry name" value="GLYCOSYLTRANSFERASE"/>
    <property type="match status" value="1"/>
</dbReference>
<dbReference type="CDD" id="cd11579">
    <property type="entry name" value="Glyco_tran_WbsX"/>
    <property type="match status" value="1"/>
</dbReference>
<dbReference type="EMBL" id="VDCQ01000004">
    <property type="protein sequence ID" value="TNJ67546.1"/>
    <property type="molecule type" value="Genomic_DNA"/>
</dbReference>
<reference evidence="1 2" key="1">
    <citation type="submission" date="2019-05" db="EMBL/GenBank/DDBJ databases">
        <title>We sequenced the genome of Paenibacillus hemerocallicola KCTC 33185 for further insight into its adaptation and study the phylogeny of Paenibacillus.</title>
        <authorList>
            <person name="Narsing Rao M.P."/>
        </authorList>
    </citation>
    <scope>NUCLEOTIDE SEQUENCE [LARGE SCALE GENOMIC DNA]</scope>
    <source>
        <strain evidence="1 2">KCTC 33185</strain>
    </source>
</reference>
<dbReference type="Gene3D" id="3.20.20.80">
    <property type="entry name" value="Glycosidases"/>
    <property type="match status" value="1"/>
</dbReference>
<dbReference type="Pfam" id="PF14307">
    <property type="entry name" value="Glyco_tran_WbsX"/>
    <property type="match status" value="1"/>
</dbReference>
<dbReference type="PANTHER" id="PTHR41244">
    <property type="entry name" value="RHAMNAN SYNTHESIS F"/>
    <property type="match status" value="1"/>
</dbReference>
<organism evidence="1 2">
    <name type="scientific">Paenibacillus hemerocallicola</name>
    <dbReference type="NCBI Taxonomy" id="1172614"/>
    <lineage>
        <taxon>Bacteria</taxon>
        <taxon>Bacillati</taxon>
        <taxon>Bacillota</taxon>
        <taxon>Bacilli</taxon>
        <taxon>Bacillales</taxon>
        <taxon>Paenibacillaceae</taxon>
        <taxon>Paenibacillus</taxon>
    </lineage>
</organism>
<protein>
    <recommendedName>
        <fullName evidence="3">Glycosyltransferase WbsX</fullName>
    </recommendedName>
</protein>
<name>A0A5C4TFY5_9BACL</name>
<evidence type="ECO:0000313" key="1">
    <source>
        <dbReference type="EMBL" id="TNJ67546.1"/>
    </source>
</evidence>
<gene>
    <name evidence="1" type="ORF">FE784_03970</name>
</gene>
<accession>A0A5C4TFY5</accession>
<dbReference type="Proteomes" id="UP000307943">
    <property type="component" value="Unassembled WGS sequence"/>
</dbReference>
<dbReference type="InterPro" id="IPR032719">
    <property type="entry name" value="WbsX"/>
</dbReference>
<evidence type="ECO:0008006" key="3">
    <source>
        <dbReference type="Google" id="ProtNLM"/>
    </source>
</evidence>
<sequence length="384" mass="44485">MEKSQPDRIQVAAYYFPNYHPDPRNAKWHGECWTEWELVRMATPRFPGHAQPKVPLWGCEDEADPEVMARKIDAASDHGIDAFIFDWYWYEDGPYLQRALEEGFLKAENNGRIKFSLMWANHDWQDIHPATRSRPYKTLASGAVSRKAFLEACEHMIRTYLHHPSYWRVDGGLYVSIYELMSLVAGLGSIDATREALERFRSMVRDAGLGELHLNAVVWGVQLLPGEKKVTNANEMLDLLGFDSVASYVWIHHHRLERFPETPYGEVREKAKQTMETLTGQYRLPYFPNVTMGWDSSPRTIQSDRFDNLGYPYMPVLADNTPEQFEQALRDAKAFVEETDRSPRIVSINAWNEWTEGSYLEPDTEYGMAYLEAVRNVFLTERGD</sequence>